<dbReference type="EMBL" id="SDMP01000020">
    <property type="protein sequence ID" value="RYQ82199.1"/>
    <property type="molecule type" value="Genomic_DNA"/>
</dbReference>
<dbReference type="Proteomes" id="UP000289738">
    <property type="component" value="Chromosome B10"/>
</dbReference>
<sequence length="518" mass="56500">MAMENNYSYPSYPDSGDSSPRSREIDFENPPPWDDQQPPPNYKAKFMCSYGGKIQPRTHDNQLSYVAGETKILAVDLNIKFNAMIAKLSALCGCDPKDLSFKYQLPGEDLDALISVTNDDDLDHMMHEYDRLYRASARPARMRLFLFQANTTNTNSNNNLPPSSDNRLDPVQPDPLKPNPNVDYLFGLEKNTAVNVAPQQLQPPAPSPPAAPVPVKFHDTVPEPVPPPPEYQQRVAVNTSDRVVGSDPNLSHPLEVQRQFQRMQISESDQAAAYRRKSEEALVGNYAPTGGDYYAQKAPPASAPLQPGYWPDKHVSSEAYHQAASSAAGGGEPPVYVIPAHGAFYHHAPVVRPQTPPPTTQGYYAVQRMASDGYREAPLYGGVPPHKPPFSSAAPANMAPPQPLKGPGYTEGFGVVRPVGMQDNTGAAYAQVAYDSGSGRQVYYTAPGGGVMHAPPYQGVTQALTGGGVSLGQDGKVISKRGRLHLQIKKICPDLNHPIQHHHHHACIKIKVHKGTKM</sequence>
<dbReference type="AlphaFoldDB" id="A0A444WXQ5"/>
<dbReference type="PANTHER" id="PTHR31066:SF96">
    <property type="entry name" value="OCTICOSAPEPTIDE_PHOX_BEM1P"/>
    <property type="match status" value="1"/>
</dbReference>
<dbReference type="SUPFAM" id="SSF54277">
    <property type="entry name" value="CAD &amp; PB1 domains"/>
    <property type="match status" value="1"/>
</dbReference>
<name>A0A444WXQ5_ARAHY</name>
<feature type="region of interest" description="Disordered" evidence="1">
    <location>
        <begin position="1"/>
        <end position="40"/>
    </location>
</feature>
<organism evidence="3 4">
    <name type="scientific">Arachis hypogaea</name>
    <name type="common">Peanut</name>
    <dbReference type="NCBI Taxonomy" id="3818"/>
    <lineage>
        <taxon>Eukaryota</taxon>
        <taxon>Viridiplantae</taxon>
        <taxon>Streptophyta</taxon>
        <taxon>Embryophyta</taxon>
        <taxon>Tracheophyta</taxon>
        <taxon>Spermatophyta</taxon>
        <taxon>Magnoliopsida</taxon>
        <taxon>eudicotyledons</taxon>
        <taxon>Gunneridae</taxon>
        <taxon>Pentapetalae</taxon>
        <taxon>rosids</taxon>
        <taxon>fabids</taxon>
        <taxon>Fabales</taxon>
        <taxon>Fabaceae</taxon>
        <taxon>Papilionoideae</taxon>
        <taxon>50 kb inversion clade</taxon>
        <taxon>dalbergioids sensu lato</taxon>
        <taxon>Dalbergieae</taxon>
        <taxon>Pterocarpus clade</taxon>
        <taxon>Arachis</taxon>
    </lineage>
</organism>
<accession>A0A444WXQ5</accession>
<proteinExistence type="predicted"/>
<dbReference type="Pfam" id="PF00564">
    <property type="entry name" value="PB1"/>
    <property type="match status" value="1"/>
</dbReference>
<dbReference type="InterPro" id="IPR053198">
    <property type="entry name" value="Gynoecium_Dev_Regulator"/>
</dbReference>
<evidence type="ECO:0000259" key="2">
    <source>
        <dbReference type="SMART" id="SM00666"/>
    </source>
</evidence>
<dbReference type="Gene3D" id="3.10.20.90">
    <property type="entry name" value="Phosphatidylinositol 3-kinase Catalytic Subunit, Chain A, domain 1"/>
    <property type="match status" value="1"/>
</dbReference>
<dbReference type="PANTHER" id="PTHR31066">
    <property type="entry name" value="OS05G0427100 PROTEIN-RELATED"/>
    <property type="match status" value="1"/>
</dbReference>
<feature type="compositionally biased region" description="Pro residues" evidence="1">
    <location>
        <begin position="29"/>
        <end position="40"/>
    </location>
</feature>
<evidence type="ECO:0000313" key="3">
    <source>
        <dbReference type="EMBL" id="RYQ82199.1"/>
    </source>
</evidence>
<feature type="compositionally biased region" description="Low complexity" evidence="1">
    <location>
        <begin position="7"/>
        <end position="19"/>
    </location>
</feature>
<gene>
    <name evidence="3" type="ORF">Ahy_B10g100800</name>
</gene>
<dbReference type="InterPro" id="IPR000270">
    <property type="entry name" value="PB1_dom"/>
</dbReference>
<feature type="region of interest" description="Disordered" evidence="1">
    <location>
        <begin position="152"/>
        <end position="177"/>
    </location>
</feature>
<comment type="caution">
    <text evidence="3">The sequence shown here is derived from an EMBL/GenBank/DDBJ whole genome shotgun (WGS) entry which is preliminary data.</text>
</comment>
<dbReference type="STRING" id="3818.A0A444WXQ5"/>
<evidence type="ECO:0000313" key="4">
    <source>
        <dbReference type="Proteomes" id="UP000289738"/>
    </source>
</evidence>
<evidence type="ECO:0000256" key="1">
    <source>
        <dbReference type="SAM" id="MobiDB-lite"/>
    </source>
</evidence>
<feature type="compositionally biased region" description="Low complexity" evidence="1">
    <location>
        <begin position="152"/>
        <end position="165"/>
    </location>
</feature>
<dbReference type="CDD" id="cd06410">
    <property type="entry name" value="PB1_UP2"/>
    <property type="match status" value="1"/>
</dbReference>
<protein>
    <recommendedName>
        <fullName evidence="2">PB1 domain-containing protein</fullName>
    </recommendedName>
</protein>
<feature type="domain" description="PB1" evidence="2">
    <location>
        <begin position="58"/>
        <end position="149"/>
    </location>
</feature>
<dbReference type="SMART" id="SM00666">
    <property type="entry name" value="PB1"/>
    <property type="match status" value="1"/>
</dbReference>
<keyword evidence="4" id="KW-1185">Reference proteome</keyword>
<reference evidence="3 4" key="1">
    <citation type="submission" date="2019-01" db="EMBL/GenBank/DDBJ databases">
        <title>Sequencing of cultivated peanut Arachis hypogaea provides insights into genome evolution and oil improvement.</title>
        <authorList>
            <person name="Chen X."/>
        </authorList>
    </citation>
    <scope>NUCLEOTIDE SEQUENCE [LARGE SCALE GENOMIC DNA]</scope>
    <source>
        <strain evidence="4">cv. Fuhuasheng</strain>
        <tissue evidence="3">Leaves</tissue>
    </source>
</reference>